<dbReference type="PANTHER" id="PTHR11538">
    <property type="entry name" value="PHENYLALANYL-TRNA SYNTHETASE"/>
    <property type="match status" value="1"/>
</dbReference>
<dbReference type="KEGG" id="ppap:129803173"/>
<comment type="catalytic activity">
    <reaction evidence="14">
        <text>tRNA(Phe) + L-phenylalanine + ATP = L-phenylalanyl-tRNA(Phe) + AMP + diphosphate + H(+)</text>
        <dbReference type="Rhea" id="RHEA:19413"/>
        <dbReference type="Rhea" id="RHEA-COMP:9668"/>
        <dbReference type="Rhea" id="RHEA-COMP:9699"/>
        <dbReference type="ChEBI" id="CHEBI:15378"/>
        <dbReference type="ChEBI" id="CHEBI:30616"/>
        <dbReference type="ChEBI" id="CHEBI:33019"/>
        <dbReference type="ChEBI" id="CHEBI:58095"/>
        <dbReference type="ChEBI" id="CHEBI:78442"/>
        <dbReference type="ChEBI" id="CHEBI:78531"/>
        <dbReference type="ChEBI" id="CHEBI:456215"/>
        <dbReference type="EC" id="6.1.1.20"/>
    </reaction>
</comment>
<dbReference type="PROSITE" id="PS51447">
    <property type="entry name" value="FDX_ACB"/>
    <property type="match status" value="1"/>
</dbReference>
<dbReference type="InterPro" id="IPR005121">
    <property type="entry name" value="Fdx_antiC-bd"/>
</dbReference>
<evidence type="ECO:0000256" key="16">
    <source>
        <dbReference type="ARBA" id="ARBA00073229"/>
    </source>
</evidence>
<dbReference type="FunFam" id="3.30.930.10:FF:000041">
    <property type="entry name" value="Phenylalanyl-tRNA synthetase 2, mitochondrial"/>
    <property type="match status" value="1"/>
</dbReference>
<dbReference type="EC" id="6.1.1.20" evidence="4"/>
<dbReference type="EMBL" id="AJVK01021272">
    <property type="status" value="NOT_ANNOTATED_CDS"/>
    <property type="molecule type" value="Genomic_DNA"/>
</dbReference>
<reference evidence="19" key="1">
    <citation type="submission" date="2022-08" db="UniProtKB">
        <authorList>
            <consortium name="EnsemblMetazoa"/>
        </authorList>
    </citation>
    <scope>IDENTIFICATION</scope>
    <source>
        <strain evidence="19">Israel</strain>
    </source>
</reference>
<dbReference type="SMART" id="SM00896">
    <property type="entry name" value="FDX-ACB"/>
    <property type="match status" value="1"/>
</dbReference>
<evidence type="ECO:0000256" key="13">
    <source>
        <dbReference type="ARBA" id="ARBA00031194"/>
    </source>
</evidence>
<dbReference type="OrthoDB" id="4457at2759"/>
<evidence type="ECO:0000313" key="20">
    <source>
        <dbReference type="Proteomes" id="UP000092462"/>
    </source>
</evidence>
<evidence type="ECO:0000256" key="10">
    <source>
        <dbReference type="ARBA" id="ARBA00022990"/>
    </source>
</evidence>
<dbReference type="AlphaFoldDB" id="A0A1B0D063"/>
<evidence type="ECO:0000256" key="14">
    <source>
        <dbReference type="ARBA" id="ARBA00049255"/>
    </source>
</evidence>
<dbReference type="InterPro" id="IPR045864">
    <property type="entry name" value="aa-tRNA-synth_II/BPL/LPL"/>
</dbReference>
<comment type="subcellular location">
    <subcellularLocation>
        <location evidence="1">Mitochondrion matrix</location>
    </subcellularLocation>
</comment>
<evidence type="ECO:0000256" key="5">
    <source>
        <dbReference type="ARBA" id="ARBA00022598"/>
    </source>
</evidence>
<dbReference type="EnsemblMetazoa" id="PPAI000735-RA">
    <property type="protein sequence ID" value="PPAI000735-PA"/>
    <property type="gene ID" value="PPAI000735"/>
</dbReference>
<dbReference type="SUPFAM" id="SSF54991">
    <property type="entry name" value="Anticodon-binding domain of PheRS"/>
    <property type="match status" value="1"/>
</dbReference>
<evidence type="ECO:0000313" key="19">
    <source>
        <dbReference type="EnsemblMetazoa" id="PPAI000735-PA"/>
    </source>
</evidence>
<keyword evidence="12" id="KW-0030">Aminoacyl-tRNA synthetase</keyword>
<dbReference type="Proteomes" id="UP000092462">
    <property type="component" value="Unassembled WGS sequence"/>
</dbReference>
<dbReference type="PANTHER" id="PTHR11538:SF41">
    <property type="entry name" value="PHENYLALANINE--TRNA LIGASE, MITOCHONDRIAL"/>
    <property type="match status" value="1"/>
</dbReference>
<dbReference type="InterPro" id="IPR002319">
    <property type="entry name" value="Phenylalanyl-tRNA_Synthase"/>
</dbReference>
<dbReference type="GO" id="GO:0005759">
    <property type="term" value="C:mitochondrial matrix"/>
    <property type="evidence" value="ECO:0007669"/>
    <property type="project" value="UniProtKB-SubCell"/>
</dbReference>
<comment type="similarity">
    <text evidence="2">Belongs to the class-II aminoacyl-tRNA synthetase family.</text>
</comment>
<dbReference type="PROSITE" id="PS50862">
    <property type="entry name" value="AA_TRNA_LIGASE_II"/>
    <property type="match status" value="1"/>
</dbReference>
<accession>A0A1B0D063</accession>
<name>A0A1B0D063_PHLPP</name>
<keyword evidence="11" id="KW-0496">Mitochondrion</keyword>
<keyword evidence="8" id="KW-0648">Protein biosynthesis</keyword>
<dbReference type="CDD" id="cd00496">
    <property type="entry name" value="PheRS_alpha_core"/>
    <property type="match status" value="1"/>
</dbReference>
<dbReference type="InterPro" id="IPR006195">
    <property type="entry name" value="aa-tRNA-synth_II"/>
</dbReference>
<evidence type="ECO:0000256" key="12">
    <source>
        <dbReference type="ARBA" id="ARBA00023146"/>
    </source>
</evidence>
<evidence type="ECO:0000256" key="9">
    <source>
        <dbReference type="ARBA" id="ARBA00022946"/>
    </source>
</evidence>
<evidence type="ECO:0000256" key="2">
    <source>
        <dbReference type="ARBA" id="ARBA00008226"/>
    </source>
</evidence>
<sequence>MPGAKNFLKIPRISTTFPRIIIRTLSTKPIGNLKSTLEINRRVYQPDQWTNVNPRILSFLERRIHVQEHHPLSIVRQRIVKFFGEKYRNSKGNPLFSTHDSLSPIVSVEQNFDSLLIPKDHPSREKSQSYYLNREFMLRAHTTVHQAELITAGLDNFLVVGDVYRRDEINSTHYPVFHQLDAVRIHTKKSLFGELDLQVMEENPPALEESTHQSYHTLEAVKLTEQELKDTLVGLVKSLFGQKVKYRWVTTTFPFTHPSWELEIFHRDEWLEVLGCGIMRHEILRRCGHENAIGYAFGLGLERLAMALFQIPDIRLFWSRDSGFLNQFHNDMPPGKIYKPVSLYPQCSNDLSFWLPGTSSPDSFDSNDLYDEVRSVGGDMVEQVHLHDQFTHPKTGRTSLCFRIIYRHMEKTLTQAEVNDIHEKIGKTLVEKFSVEIR</sequence>
<evidence type="ECO:0000256" key="7">
    <source>
        <dbReference type="ARBA" id="ARBA00022840"/>
    </source>
</evidence>
<dbReference type="NCBIfam" id="TIGR00469">
    <property type="entry name" value="pheS_mito"/>
    <property type="match status" value="1"/>
</dbReference>
<comment type="function">
    <text evidence="15">Is responsible for the charging of tRNA(Phe) with phenylalanine in mitochondrial translation. To a lesser extent, also catalyzes direct attachment of m-Tyr (an oxidized version of Phe) to tRNA(Phe), thereby opening the way for delivery of the misacylated tRNA to the ribosome and incorporation of ROS-damaged amino acid into proteins.</text>
</comment>
<dbReference type="Gene3D" id="3.30.70.380">
    <property type="entry name" value="Ferrodoxin-fold anticodon-binding domain"/>
    <property type="match status" value="1"/>
</dbReference>
<dbReference type="CTD" id="36547"/>
<evidence type="ECO:0000256" key="6">
    <source>
        <dbReference type="ARBA" id="ARBA00022741"/>
    </source>
</evidence>
<keyword evidence="9" id="KW-0809">Transit peptide</keyword>
<keyword evidence="7" id="KW-0067">ATP-binding</keyword>
<dbReference type="Pfam" id="PF03147">
    <property type="entry name" value="FDX-ACB"/>
    <property type="match status" value="1"/>
</dbReference>
<evidence type="ECO:0000259" key="17">
    <source>
        <dbReference type="PROSITE" id="PS50862"/>
    </source>
</evidence>
<feature type="domain" description="FDX-ACB" evidence="18">
    <location>
        <begin position="342"/>
        <end position="438"/>
    </location>
</feature>
<keyword evidence="20" id="KW-1185">Reference proteome</keyword>
<dbReference type="Pfam" id="PF01409">
    <property type="entry name" value="tRNA-synt_2d"/>
    <property type="match status" value="2"/>
</dbReference>
<dbReference type="InterPro" id="IPR036690">
    <property type="entry name" value="Fdx_antiC-bd_sf"/>
</dbReference>
<keyword evidence="6" id="KW-0547">Nucleotide-binding</keyword>
<dbReference type="GO" id="GO:0000049">
    <property type="term" value="F:tRNA binding"/>
    <property type="evidence" value="ECO:0007669"/>
    <property type="project" value="InterPro"/>
</dbReference>
<dbReference type="GO" id="GO:0006432">
    <property type="term" value="P:phenylalanyl-tRNA aminoacylation"/>
    <property type="evidence" value="ECO:0007669"/>
    <property type="project" value="InterPro"/>
</dbReference>
<evidence type="ECO:0000256" key="11">
    <source>
        <dbReference type="ARBA" id="ARBA00023128"/>
    </source>
</evidence>
<evidence type="ECO:0000256" key="8">
    <source>
        <dbReference type="ARBA" id="ARBA00022917"/>
    </source>
</evidence>
<protein>
    <recommendedName>
        <fullName evidence="16">Phenylalanine--tRNA ligase, mitochondrial</fullName>
        <ecNumber evidence="4">6.1.1.20</ecNumber>
    </recommendedName>
    <alternativeName>
        <fullName evidence="13">Phenylalanyl-tRNA synthetase</fullName>
    </alternativeName>
</protein>
<keyword evidence="10" id="KW-0007">Acetylation</keyword>
<evidence type="ECO:0000256" key="4">
    <source>
        <dbReference type="ARBA" id="ARBA00012814"/>
    </source>
</evidence>
<evidence type="ECO:0000256" key="1">
    <source>
        <dbReference type="ARBA" id="ARBA00004305"/>
    </source>
</evidence>
<dbReference type="VEuPathDB" id="VectorBase:PPAPM1_003540"/>
<dbReference type="InterPro" id="IPR004530">
    <property type="entry name" value="Phe-tRNA-synth_IIc_mito"/>
</dbReference>
<proteinExistence type="inferred from homology"/>
<organism evidence="19 20">
    <name type="scientific">Phlebotomus papatasi</name>
    <name type="common">Sandfly</name>
    <dbReference type="NCBI Taxonomy" id="29031"/>
    <lineage>
        <taxon>Eukaryota</taxon>
        <taxon>Metazoa</taxon>
        <taxon>Ecdysozoa</taxon>
        <taxon>Arthropoda</taxon>
        <taxon>Hexapoda</taxon>
        <taxon>Insecta</taxon>
        <taxon>Pterygota</taxon>
        <taxon>Neoptera</taxon>
        <taxon>Endopterygota</taxon>
        <taxon>Diptera</taxon>
        <taxon>Nematocera</taxon>
        <taxon>Psychodoidea</taxon>
        <taxon>Psychodidae</taxon>
        <taxon>Phlebotomus</taxon>
        <taxon>Phlebotomus</taxon>
    </lineage>
</organism>
<dbReference type="GeneID" id="129803173"/>
<dbReference type="RefSeq" id="XP_055705520.1">
    <property type="nucleotide sequence ID" value="XM_055849545.1"/>
</dbReference>
<dbReference type="GO" id="GO:0005524">
    <property type="term" value="F:ATP binding"/>
    <property type="evidence" value="ECO:0007669"/>
    <property type="project" value="UniProtKB-KW"/>
</dbReference>
<dbReference type="Gene3D" id="3.30.930.10">
    <property type="entry name" value="Bira Bifunctional Protein, Domain 2"/>
    <property type="match status" value="1"/>
</dbReference>
<dbReference type="FunFam" id="3.30.70.380:FF:000002">
    <property type="entry name" value="phenylalanine--tRNA ligase, mitochondrial"/>
    <property type="match status" value="1"/>
</dbReference>
<dbReference type="VEuPathDB" id="VectorBase:PPAI000735"/>
<keyword evidence="5" id="KW-0436">Ligase</keyword>
<dbReference type="GO" id="GO:0004826">
    <property type="term" value="F:phenylalanine-tRNA ligase activity"/>
    <property type="evidence" value="ECO:0007669"/>
    <property type="project" value="UniProtKB-EC"/>
</dbReference>
<dbReference type="SUPFAM" id="SSF55681">
    <property type="entry name" value="Class II aaRS and biotin synthetases"/>
    <property type="match status" value="1"/>
</dbReference>
<comment type="subunit">
    <text evidence="3">Monomer.</text>
</comment>
<evidence type="ECO:0000259" key="18">
    <source>
        <dbReference type="PROSITE" id="PS51447"/>
    </source>
</evidence>
<feature type="domain" description="Aminoacyl-transfer RNA synthetases class-II family profile" evidence="17">
    <location>
        <begin position="75"/>
        <end position="333"/>
    </location>
</feature>
<evidence type="ECO:0000256" key="15">
    <source>
        <dbReference type="ARBA" id="ARBA00060211"/>
    </source>
</evidence>
<evidence type="ECO:0000256" key="3">
    <source>
        <dbReference type="ARBA" id="ARBA00011245"/>
    </source>
</evidence>